<dbReference type="SUPFAM" id="SSF51197">
    <property type="entry name" value="Clavaminate synthase-like"/>
    <property type="match status" value="1"/>
</dbReference>
<evidence type="ECO:0000256" key="1">
    <source>
        <dbReference type="ARBA" id="ARBA00008056"/>
    </source>
</evidence>
<dbReference type="InterPro" id="IPR026992">
    <property type="entry name" value="DIOX_N"/>
</dbReference>
<dbReference type="RefSeq" id="WP_354551162.1">
    <property type="nucleotide sequence ID" value="NZ_JBEPSM010000001.1"/>
</dbReference>
<dbReference type="InterPro" id="IPR044861">
    <property type="entry name" value="IPNS-like_FE2OG_OXY"/>
</dbReference>
<dbReference type="InterPro" id="IPR005123">
    <property type="entry name" value="Oxoglu/Fe-dep_dioxygenase_dom"/>
</dbReference>
<dbReference type="Gene3D" id="2.60.120.330">
    <property type="entry name" value="B-lactam Antibiotic, Isopenicillin N Synthase, Chain"/>
    <property type="match status" value="1"/>
</dbReference>
<gene>
    <name evidence="7" type="ORF">ABIE08_002356</name>
</gene>
<comment type="similarity">
    <text evidence="1 5">Belongs to the iron/ascorbate-dependent oxidoreductase family.</text>
</comment>
<evidence type="ECO:0000256" key="3">
    <source>
        <dbReference type="ARBA" id="ARBA00023002"/>
    </source>
</evidence>
<feature type="domain" description="Fe2OG dioxygenase" evidence="6">
    <location>
        <begin position="175"/>
        <end position="277"/>
    </location>
</feature>
<protein>
    <submittedName>
        <fullName evidence="7">Isopenicillin N synthase-like dioxygenase</fullName>
    </submittedName>
</protein>
<reference evidence="7 8" key="1">
    <citation type="submission" date="2024-06" db="EMBL/GenBank/DDBJ databases">
        <title>Sorghum-associated microbial communities from plants grown in Nebraska, USA.</title>
        <authorList>
            <person name="Schachtman D."/>
        </authorList>
    </citation>
    <scope>NUCLEOTIDE SEQUENCE [LARGE SCALE GENOMIC DNA]</scope>
    <source>
        <strain evidence="7 8">3207</strain>
    </source>
</reference>
<dbReference type="InterPro" id="IPR027443">
    <property type="entry name" value="IPNS-like_sf"/>
</dbReference>
<keyword evidence="2 5" id="KW-0479">Metal-binding</keyword>
<proteinExistence type="inferred from homology"/>
<evidence type="ECO:0000313" key="8">
    <source>
        <dbReference type="Proteomes" id="UP001549321"/>
    </source>
</evidence>
<dbReference type="PANTHER" id="PTHR10209:SF885">
    <property type="entry name" value="2OG-FE(II) OXYGENASE FAMILY, PUTATIVE (AFU_ORTHOLOGUE AFUA_2G00750)-RELATED"/>
    <property type="match status" value="1"/>
</dbReference>
<dbReference type="EMBL" id="JBEPSM010000001">
    <property type="protein sequence ID" value="MET4634443.1"/>
    <property type="molecule type" value="Genomic_DNA"/>
</dbReference>
<keyword evidence="4 5" id="KW-0408">Iron</keyword>
<name>A0ABV2QZJ2_9HYPH</name>
<keyword evidence="8" id="KW-1185">Reference proteome</keyword>
<dbReference type="Proteomes" id="UP001549321">
    <property type="component" value="Unassembled WGS sequence"/>
</dbReference>
<dbReference type="PRINTS" id="PR00682">
    <property type="entry name" value="IPNSYNTHASE"/>
</dbReference>
<dbReference type="PROSITE" id="PS51471">
    <property type="entry name" value="FE2OG_OXY"/>
    <property type="match status" value="1"/>
</dbReference>
<evidence type="ECO:0000313" key="7">
    <source>
        <dbReference type="EMBL" id="MET4634443.1"/>
    </source>
</evidence>
<evidence type="ECO:0000256" key="5">
    <source>
        <dbReference type="RuleBase" id="RU003682"/>
    </source>
</evidence>
<organism evidence="7 8">
    <name type="scientific">Kaistia defluvii</name>
    <dbReference type="NCBI Taxonomy" id="410841"/>
    <lineage>
        <taxon>Bacteria</taxon>
        <taxon>Pseudomonadati</taxon>
        <taxon>Pseudomonadota</taxon>
        <taxon>Alphaproteobacteria</taxon>
        <taxon>Hyphomicrobiales</taxon>
        <taxon>Kaistiaceae</taxon>
        <taxon>Kaistia</taxon>
    </lineage>
</organism>
<dbReference type="PANTHER" id="PTHR10209">
    <property type="entry name" value="OXIDOREDUCTASE, 2OG-FE II OXYGENASE FAMILY PROTEIN"/>
    <property type="match status" value="1"/>
</dbReference>
<evidence type="ECO:0000256" key="4">
    <source>
        <dbReference type="ARBA" id="ARBA00023004"/>
    </source>
</evidence>
<comment type="caution">
    <text evidence="7">The sequence shown here is derived from an EMBL/GenBank/DDBJ whole genome shotgun (WGS) entry which is preliminary data.</text>
</comment>
<sequence>MPTPKTLPILDISKFDGSPEERAAFLAELGDAARDVGFFYLTGHGVPDALIHDIVAASRQFFALPDAEKLAIEMVNSPHFRGYTRAGLEITRGRADWREQIDFSSEREVLPRTPGTPDWARLQGPNQWPAALPELKPTVLEWQRQLTDLGIRVLEAFALALRQDKDVFAPIYETGAVQHIKLIRYPGRDATGGDQGVGAHKDGGFLTLLLQDVQGGLQVEADDGSWIDAPPIPGTFIVNIGEVLEMASNGYLRATVHRVVTPPAGKDRLSVAFFLGAALDAHIPLLDLDADLAAQALGPTADPLNPLFREIGQNYLKGRLRSHPDVAQRHYADLLDPAAKREPASAY</sequence>
<dbReference type="Pfam" id="PF03171">
    <property type="entry name" value="2OG-FeII_Oxy"/>
    <property type="match status" value="1"/>
</dbReference>
<evidence type="ECO:0000259" key="6">
    <source>
        <dbReference type="PROSITE" id="PS51471"/>
    </source>
</evidence>
<accession>A0ABV2QZJ2</accession>
<keyword evidence="3 5" id="KW-0560">Oxidoreductase</keyword>
<dbReference type="Pfam" id="PF14226">
    <property type="entry name" value="DIOX_N"/>
    <property type="match status" value="1"/>
</dbReference>
<evidence type="ECO:0000256" key="2">
    <source>
        <dbReference type="ARBA" id="ARBA00022723"/>
    </source>
</evidence>